<feature type="chain" id="PRO_5045835668" evidence="2">
    <location>
        <begin position="26"/>
        <end position="714"/>
    </location>
</feature>
<dbReference type="RefSeq" id="WP_200377824.1">
    <property type="nucleotide sequence ID" value="NZ_NRRU01000007.1"/>
</dbReference>
<evidence type="ECO:0000313" key="3">
    <source>
        <dbReference type="EMBL" id="MBK1711803.1"/>
    </source>
</evidence>
<keyword evidence="1 3" id="KW-0378">Hydrolase</keyword>
<dbReference type="GO" id="GO:0016787">
    <property type="term" value="F:hydrolase activity"/>
    <property type="evidence" value="ECO:0007669"/>
    <property type="project" value="UniProtKB-KW"/>
</dbReference>
<dbReference type="Pfam" id="PF10605">
    <property type="entry name" value="3HBOH"/>
    <property type="match status" value="1"/>
</dbReference>
<reference evidence="3" key="2">
    <citation type="journal article" date="2020" name="Microorganisms">
        <title>Osmotic Adaptation and Compatible Solute Biosynthesis of Phototrophic Bacteria as Revealed from Genome Analyses.</title>
        <authorList>
            <person name="Imhoff J.F."/>
            <person name="Rahn T."/>
            <person name="Kunzel S."/>
            <person name="Keller A."/>
            <person name="Neulinger S.C."/>
        </authorList>
    </citation>
    <scope>NUCLEOTIDE SEQUENCE</scope>
    <source>
        <strain evidence="3">IM 151</strain>
    </source>
</reference>
<dbReference type="Gene3D" id="3.40.50.1820">
    <property type="entry name" value="alpha/beta hydrolase"/>
    <property type="match status" value="1"/>
</dbReference>
<protein>
    <submittedName>
        <fullName evidence="3">D-(-)-3-hydroxybutyrate oligomer hydrolase</fullName>
    </submittedName>
</protein>
<gene>
    <name evidence="3" type="ORF">CKO43_03290</name>
</gene>
<dbReference type="Proteomes" id="UP001041814">
    <property type="component" value="Unassembled WGS sequence"/>
</dbReference>
<evidence type="ECO:0000256" key="1">
    <source>
        <dbReference type="ARBA" id="ARBA00022801"/>
    </source>
</evidence>
<evidence type="ECO:0000313" key="4">
    <source>
        <dbReference type="Proteomes" id="UP001041814"/>
    </source>
</evidence>
<dbReference type="InterPro" id="IPR029058">
    <property type="entry name" value="AB_hydrolase_fold"/>
</dbReference>
<proteinExistence type="predicted"/>
<organism evidence="3 4">
    <name type="scientific">Rubrivivax gelatinosus</name>
    <name type="common">Rhodocyclus gelatinosus</name>
    <name type="synonym">Rhodopseudomonas gelatinosa</name>
    <dbReference type="NCBI Taxonomy" id="28068"/>
    <lineage>
        <taxon>Bacteria</taxon>
        <taxon>Pseudomonadati</taxon>
        <taxon>Pseudomonadota</taxon>
        <taxon>Betaproteobacteria</taxon>
        <taxon>Burkholderiales</taxon>
        <taxon>Sphaerotilaceae</taxon>
        <taxon>Rubrivivax</taxon>
    </lineage>
</organism>
<reference evidence="3" key="1">
    <citation type="submission" date="2017-08" db="EMBL/GenBank/DDBJ databases">
        <authorList>
            <person name="Imhoff J.F."/>
            <person name="Rahn T."/>
            <person name="Kuenzel S."/>
            <person name="Neulinger S.C."/>
        </authorList>
    </citation>
    <scope>NUCLEOTIDE SEQUENCE</scope>
    <source>
        <strain evidence="3">IM 151</strain>
    </source>
</reference>
<dbReference type="PIRSF" id="PIRSF011409">
    <property type="entry name" value="HObutyrate_olig_hydrol"/>
    <property type="match status" value="1"/>
</dbReference>
<dbReference type="SUPFAM" id="SSF53474">
    <property type="entry name" value="alpha/beta-Hydrolases"/>
    <property type="match status" value="1"/>
</dbReference>
<keyword evidence="4" id="KW-1185">Reference proteome</keyword>
<sequence length="714" mass="73975">MKQTPRSMSWPAAAAGLLWAASATAAPANVLPAGVRGPVTQASYDGVADDLLTAGLGRTGLMGATPAFADPLHPTPAELRRNAIYVNYRALVDYTAAGGMGVFYGPNIDADGHDTLGEGKVAGSESFAWADDGSGRENVTLMVQVPASFDPARPCIVSATSSGSRGIYGAIGTAGEWGLKRGCAVAYTDKGSGNGLHELTSDSVTKREGTLADADAAGSEALFRAPLADAEREALLAQAPYRVAYKHAHSKLNPEADWGRHTLQALRFAFWVLNERYGKTGQDGRHEATLNARNTIVIASSVSNGGGAALAAAEQDREGLIDGVAVSEPNAQPRLLQGLAIREGDTPVASFGRPLADYFSYANLYQPCALLAPAAGGGSAVAAALWPAAFTASAQNRCTALAAKGLLAGATLAEQAADALARLHAYGWPTDADFLHQSHYRFATNAIVTTYTNAYGRFGVEDRLCGFTLANTDAAGAPAPQSATALASIFSTGNGVPPTTGVNLVYDAAVGGPRLDFLAVSPSTGLADFALDGALCQRSLVSGRDAAGRLLTGSAREAASRVRHGVAEVKLDGRLRGKPVLIVAGRSDALLPVNHTARAYFAKTQANGRGEQVRYVEVTNAQHFDGFIALGALLGYDTRFVPLHVYFNRALDAMWAHLTQGTPLPPSQLVRTVPRGGSSGAAPALAPANVPPILAAPAEADRIVFGDGTLVVPK</sequence>
<keyword evidence="2" id="KW-0732">Signal</keyword>
<dbReference type="EMBL" id="NRRU01000007">
    <property type="protein sequence ID" value="MBK1711803.1"/>
    <property type="molecule type" value="Genomic_DNA"/>
</dbReference>
<dbReference type="InterPro" id="IPR016582">
    <property type="entry name" value="OHBut_olig_hydro_put"/>
</dbReference>
<accession>A0ABS1DQQ3</accession>
<feature type="signal peptide" evidence="2">
    <location>
        <begin position="1"/>
        <end position="25"/>
    </location>
</feature>
<comment type="caution">
    <text evidence="3">The sequence shown here is derived from an EMBL/GenBank/DDBJ whole genome shotgun (WGS) entry which is preliminary data.</text>
</comment>
<evidence type="ECO:0000256" key="2">
    <source>
        <dbReference type="SAM" id="SignalP"/>
    </source>
</evidence>
<name>A0ABS1DQQ3_RUBGE</name>